<dbReference type="InterPro" id="IPR021822">
    <property type="entry name" value="DUF3405"/>
</dbReference>
<dbReference type="Proteomes" id="UP000766486">
    <property type="component" value="Unassembled WGS sequence"/>
</dbReference>
<evidence type="ECO:0000313" key="4">
    <source>
        <dbReference type="Proteomes" id="UP000766486"/>
    </source>
</evidence>
<keyword evidence="2" id="KW-1133">Transmembrane helix</keyword>
<feature type="compositionally biased region" description="Basic and acidic residues" evidence="1">
    <location>
        <begin position="606"/>
        <end position="615"/>
    </location>
</feature>
<dbReference type="PANTHER" id="PTHR36205:SF1">
    <property type="entry name" value="MAJOR FACILITATOR SUPERFAMILY TRANSPORTER"/>
    <property type="match status" value="1"/>
</dbReference>
<gene>
    <name evidence="3" type="ORF">CLO192961_LOCUS434784</name>
</gene>
<feature type="compositionally biased region" description="Basic and acidic residues" evidence="1">
    <location>
        <begin position="150"/>
        <end position="161"/>
    </location>
</feature>
<evidence type="ECO:0000256" key="1">
    <source>
        <dbReference type="SAM" id="MobiDB-lite"/>
    </source>
</evidence>
<comment type="caution">
    <text evidence="3">The sequence shown here is derived from an EMBL/GenBank/DDBJ whole genome shotgun (WGS) entry which is preliminary data.</text>
</comment>
<protein>
    <recommendedName>
        <fullName evidence="5">Major facilitator superfamily transporter</fullName>
    </recommendedName>
</protein>
<feature type="compositionally biased region" description="Polar residues" evidence="1">
    <location>
        <begin position="162"/>
        <end position="181"/>
    </location>
</feature>
<feature type="region of interest" description="Disordered" evidence="1">
    <location>
        <begin position="816"/>
        <end position="837"/>
    </location>
</feature>
<feature type="transmembrane region" description="Helical" evidence="2">
    <location>
        <begin position="85"/>
        <end position="105"/>
    </location>
</feature>
<feature type="compositionally biased region" description="Basic and acidic residues" evidence="1">
    <location>
        <begin position="34"/>
        <end position="43"/>
    </location>
</feature>
<feature type="region of interest" description="Disordered" evidence="1">
    <location>
        <begin position="1"/>
        <end position="69"/>
    </location>
</feature>
<organism evidence="3 4">
    <name type="scientific">Bionectria ochroleuca</name>
    <name type="common">Gliocladium roseum</name>
    <dbReference type="NCBI Taxonomy" id="29856"/>
    <lineage>
        <taxon>Eukaryota</taxon>
        <taxon>Fungi</taxon>
        <taxon>Dikarya</taxon>
        <taxon>Ascomycota</taxon>
        <taxon>Pezizomycotina</taxon>
        <taxon>Sordariomycetes</taxon>
        <taxon>Hypocreomycetidae</taxon>
        <taxon>Hypocreales</taxon>
        <taxon>Bionectriaceae</taxon>
        <taxon>Clonostachys</taxon>
    </lineage>
</organism>
<feature type="region of interest" description="Disordered" evidence="1">
    <location>
        <begin position="319"/>
        <end position="401"/>
    </location>
</feature>
<feature type="compositionally biased region" description="Basic and acidic residues" evidence="1">
    <location>
        <begin position="1"/>
        <end position="13"/>
    </location>
</feature>
<reference evidence="3 4" key="1">
    <citation type="submission" date="2019-06" db="EMBL/GenBank/DDBJ databases">
        <authorList>
            <person name="Broberg M."/>
        </authorList>
    </citation>
    <scope>NUCLEOTIDE SEQUENCE [LARGE SCALE GENOMIC DNA]</scope>
</reference>
<accession>A0ABY6UXL3</accession>
<keyword evidence="2" id="KW-0812">Transmembrane</keyword>
<dbReference type="PANTHER" id="PTHR36205">
    <property type="entry name" value="CHROMOSOME 19, WHOLE GENOME SHOTGUN SEQUENCE"/>
    <property type="match status" value="1"/>
</dbReference>
<feature type="compositionally biased region" description="Basic and acidic residues" evidence="1">
    <location>
        <begin position="346"/>
        <end position="391"/>
    </location>
</feature>
<feature type="compositionally biased region" description="Gly residues" evidence="1">
    <location>
        <begin position="827"/>
        <end position="837"/>
    </location>
</feature>
<keyword evidence="4" id="KW-1185">Reference proteome</keyword>
<evidence type="ECO:0000256" key="2">
    <source>
        <dbReference type="SAM" id="Phobius"/>
    </source>
</evidence>
<evidence type="ECO:0008006" key="5">
    <source>
        <dbReference type="Google" id="ProtNLM"/>
    </source>
</evidence>
<feature type="region of interest" description="Disordered" evidence="1">
    <location>
        <begin position="601"/>
        <end position="622"/>
    </location>
</feature>
<dbReference type="Pfam" id="PF11885">
    <property type="entry name" value="DUF3405"/>
    <property type="match status" value="1"/>
</dbReference>
<proteinExistence type="predicted"/>
<keyword evidence="2" id="KW-0472">Membrane</keyword>
<name>A0ABY6UXL3_BIOOC</name>
<evidence type="ECO:0000313" key="3">
    <source>
        <dbReference type="EMBL" id="VUC36032.1"/>
    </source>
</evidence>
<feature type="region of interest" description="Disordered" evidence="1">
    <location>
        <begin position="150"/>
        <end position="183"/>
    </location>
</feature>
<feature type="compositionally biased region" description="Basic and acidic residues" evidence="1">
    <location>
        <begin position="327"/>
        <end position="337"/>
    </location>
</feature>
<feature type="region of interest" description="Disordered" evidence="1">
    <location>
        <begin position="857"/>
        <end position="882"/>
    </location>
</feature>
<sequence>MGVFRKREDRLPVYERSSSPAKERYSHDGYSSDDDYRPHRRDVSSSSSTSASGSNASATPMLSRRRQPRLPRVANMYPYRLPTKVTRYLCIGLFGTLMLIILSLMRASQVENWKVENGQTENRPPPPPVWERFPFIERYYGGVRRLKSLENSKPEYPDSDHQPNSQSQDSQEYSQPESQPWNKYKGRIEEPDVEECFLDAANTIRVPQVHFYHGRPEGYPRHVSGSYEVLDLPEDICFERYGRFGPYGFGYSVNTGGLGTGESGDKEGAAAIWQATPRVDYKSIDWADVQRRCYRSNVKRFKDMPAKVSTRRGFYIDDFGGKKTSAHKRDTSDDAPQKSKPNGQDMEQKTESDDAPQKPKSNSQDKEQKTESDDAPQKPKSSGQDKEHKTESDDEVISIPPEKKSRTAVVIRGYDEYFYREDDIAAIRAMISELSLASGGRYDIHLLVQIKDDARHPIWADEEAYQARIRDTIPEEFRGLVTLWTETQMLSLYQGIYDLYTRGPDLPVHGVYRGLSMAMQYFAYMHPEYDYFWQWELDVRYIGHYYDLFSKIERWAKKQPRKGIWERNSRFYFPEVHGSWDDFSQLSRVQTEMGTVGADNVWKDVPGVEKPDKGSKPRKMVWGPMRPADDNDWFEPGNDPIPPAGGPEKDRFEWGVGEEADYISLSPMFDPEGTTWGLRDDITGYNRTEMPPRRANIITTSRMSRRLLLLMHKMTAYKKQFAFPEMWPATVALQHGLKAVYAPHPMFVDRKWPLDYMSQVYNGGRDGTSGGSRASMFGDREHNMHGISWFYRSGFAPNFYRRWLGLKVNNDGGEDFELTEDKTKSGGSVGEMPGGEGRMCLPPVLLHPVKEVEMPVEAPLEAPSTTEAKDDGGQYDILDPGA</sequence>
<feature type="compositionally biased region" description="Low complexity" evidence="1">
    <location>
        <begin position="44"/>
        <end position="58"/>
    </location>
</feature>
<dbReference type="EMBL" id="CABFNS010000925">
    <property type="protein sequence ID" value="VUC36032.1"/>
    <property type="molecule type" value="Genomic_DNA"/>
</dbReference>